<dbReference type="Proteomes" id="UP001205843">
    <property type="component" value="Unassembled WGS sequence"/>
</dbReference>
<keyword evidence="5" id="KW-1185">Reference proteome</keyword>
<organism evidence="4 5">
    <name type="scientific">Natronocella acetinitrilica</name>
    <dbReference type="NCBI Taxonomy" id="414046"/>
    <lineage>
        <taxon>Bacteria</taxon>
        <taxon>Pseudomonadati</taxon>
        <taxon>Pseudomonadota</taxon>
        <taxon>Gammaproteobacteria</taxon>
        <taxon>Chromatiales</taxon>
        <taxon>Ectothiorhodospiraceae</taxon>
        <taxon>Natronocella</taxon>
    </lineage>
</organism>
<comment type="similarity">
    <text evidence="1">Belongs to the metallo-dependent hydrolases superfamily. ATZ/TRZ family.</text>
</comment>
<dbReference type="GO" id="GO:0016810">
    <property type="term" value="F:hydrolase activity, acting on carbon-nitrogen (but not peptide) bonds"/>
    <property type="evidence" value="ECO:0007669"/>
    <property type="project" value="InterPro"/>
</dbReference>
<dbReference type="RefSeq" id="WP_253477701.1">
    <property type="nucleotide sequence ID" value="NZ_JALJXV010000004.1"/>
</dbReference>
<dbReference type="InterPro" id="IPR050287">
    <property type="entry name" value="MTA/SAH_deaminase"/>
</dbReference>
<feature type="domain" description="Amidohydrolase-related" evidence="3">
    <location>
        <begin position="28"/>
        <end position="366"/>
    </location>
</feature>
<reference evidence="4" key="1">
    <citation type="submission" date="2022-03" db="EMBL/GenBank/DDBJ databases">
        <title>Genomic Encyclopedia of Type Strains, Phase III (KMG-III): the genomes of soil and plant-associated and newly described type strains.</title>
        <authorList>
            <person name="Whitman W."/>
        </authorList>
    </citation>
    <scope>NUCLEOTIDE SEQUENCE</scope>
    <source>
        <strain evidence="4">ANL 6-2</strain>
    </source>
</reference>
<accession>A0AAE3G382</accession>
<dbReference type="Gene3D" id="3.20.20.140">
    <property type="entry name" value="Metal-dependent hydrolases"/>
    <property type="match status" value="1"/>
</dbReference>
<sequence>MQVEPGTADRLDHQRVMWLNQANTARRTSDEIYASALLGCLQMLRSGTTAVMDHFPEQQFGVEDVAAVVRAYEDCGMRAVVALRIFDGEYSDIMPQGSAATPELLSAIDKSNPLRPRPLEETLDVCRESITRFDRHQDRIRVFTAPSNPVRCSDALLVACQELAQAHDGGVHCHLLETQAQVDIARRLYGRSVVEHLVDLGCMDQRWSCAHCNWVTVNDMALMGARGAIAVLNPESNLKIGSGIPPVPDLLANGVVCALGTDGVITNDNLILQEAMQLTAMLHRAGEADRGRWTTVEQVIDMATVGGAKAMLEPELGRIAPGQRADLVLYDLSAPWWIPLNSPEQQFVFGERGSSVRTAIVDGRVVLDEDGVVGVDEAAVLEEARAILGASQRRNSDILEIADRFA</sequence>
<gene>
    <name evidence="4" type="ORF">J2T57_002124</name>
</gene>
<dbReference type="Gene3D" id="2.30.40.10">
    <property type="entry name" value="Urease, subunit C, domain 1"/>
    <property type="match status" value="1"/>
</dbReference>
<evidence type="ECO:0000259" key="3">
    <source>
        <dbReference type="Pfam" id="PF01979"/>
    </source>
</evidence>
<dbReference type="PANTHER" id="PTHR43794">
    <property type="entry name" value="AMINOHYDROLASE SSNA-RELATED"/>
    <property type="match status" value="1"/>
</dbReference>
<dbReference type="EMBL" id="JALJXV010000004">
    <property type="protein sequence ID" value="MCP1674986.1"/>
    <property type="molecule type" value="Genomic_DNA"/>
</dbReference>
<dbReference type="InterPro" id="IPR006680">
    <property type="entry name" value="Amidohydro-rel"/>
</dbReference>
<protein>
    <submittedName>
        <fullName evidence="4">Cytosine/adenosine deaminase-related metal-dependent hydrolase</fullName>
    </submittedName>
</protein>
<evidence type="ECO:0000313" key="5">
    <source>
        <dbReference type="Proteomes" id="UP001205843"/>
    </source>
</evidence>
<dbReference type="AlphaFoldDB" id="A0AAE3G382"/>
<dbReference type="SUPFAM" id="SSF51338">
    <property type="entry name" value="Composite domain of metallo-dependent hydrolases"/>
    <property type="match status" value="1"/>
</dbReference>
<proteinExistence type="inferred from homology"/>
<dbReference type="SUPFAM" id="SSF51556">
    <property type="entry name" value="Metallo-dependent hydrolases"/>
    <property type="match status" value="1"/>
</dbReference>
<dbReference type="InterPro" id="IPR011059">
    <property type="entry name" value="Metal-dep_hydrolase_composite"/>
</dbReference>
<evidence type="ECO:0000313" key="4">
    <source>
        <dbReference type="EMBL" id="MCP1674986.1"/>
    </source>
</evidence>
<name>A0AAE3G382_9GAMM</name>
<evidence type="ECO:0000256" key="1">
    <source>
        <dbReference type="ARBA" id="ARBA00006745"/>
    </source>
</evidence>
<evidence type="ECO:0000256" key="2">
    <source>
        <dbReference type="ARBA" id="ARBA00022801"/>
    </source>
</evidence>
<dbReference type="PANTHER" id="PTHR43794:SF11">
    <property type="entry name" value="AMIDOHYDROLASE-RELATED DOMAIN-CONTAINING PROTEIN"/>
    <property type="match status" value="1"/>
</dbReference>
<keyword evidence="2 4" id="KW-0378">Hydrolase</keyword>
<dbReference type="InterPro" id="IPR032466">
    <property type="entry name" value="Metal_Hydrolase"/>
</dbReference>
<dbReference type="Pfam" id="PF01979">
    <property type="entry name" value="Amidohydro_1"/>
    <property type="match status" value="1"/>
</dbReference>
<comment type="caution">
    <text evidence="4">The sequence shown here is derived from an EMBL/GenBank/DDBJ whole genome shotgun (WGS) entry which is preliminary data.</text>
</comment>